<gene>
    <name evidence="4" type="ORF">Purlil1_1939</name>
</gene>
<dbReference type="EMBL" id="JAWRVI010000005">
    <property type="protein sequence ID" value="KAK4093605.1"/>
    <property type="molecule type" value="Genomic_DNA"/>
</dbReference>
<name>A0ABR0CBT2_PURLI</name>
<dbReference type="Pfam" id="PF17184">
    <property type="entry name" value="Rit1_C"/>
    <property type="match status" value="1"/>
</dbReference>
<accession>A0ABR0CBT2</accession>
<evidence type="ECO:0000259" key="2">
    <source>
        <dbReference type="Pfam" id="PF01408"/>
    </source>
</evidence>
<dbReference type="Gene3D" id="3.30.360.10">
    <property type="entry name" value="Dihydrodipicolinate Reductase, domain 2"/>
    <property type="match status" value="1"/>
</dbReference>
<dbReference type="PANTHER" id="PTHR42840">
    <property type="entry name" value="NAD(P)-BINDING ROSSMANN-FOLD SUPERFAMILY PROTEIN-RELATED"/>
    <property type="match status" value="1"/>
</dbReference>
<dbReference type="PANTHER" id="PTHR42840:SF6">
    <property type="entry name" value="BINDING ROSSMANN FOLD OXIDOREDUCTASE, PUTATIVE (AFU_ORTHOLOGUE AFUA_3G11930)-RELATED"/>
    <property type="match status" value="1"/>
</dbReference>
<dbReference type="InterPro" id="IPR036291">
    <property type="entry name" value="NAD(P)-bd_dom_sf"/>
</dbReference>
<organism evidence="4 5">
    <name type="scientific">Purpureocillium lilacinum</name>
    <name type="common">Paecilomyces lilacinus</name>
    <dbReference type="NCBI Taxonomy" id="33203"/>
    <lineage>
        <taxon>Eukaryota</taxon>
        <taxon>Fungi</taxon>
        <taxon>Dikarya</taxon>
        <taxon>Ascomycota</taxon>
        <taxon>Pezizomycotina</taxon>
        <taxon>Sordariomycetes</taxon>
        <taxon>Hypocreomycetidae</taxon>
        <taxon>Hypocreales</taxon>
        <taxon>Ophiocordycipitaceae</taxon>
        <taxon>Purpureocillium</taxon>
    </lineage>
</organism>
<evidence type="ECO:0000313" key="4">
    <source>
        <dbReference type="EMBL" id="KAK4093605.1"/>
    </source>
</evidence>
<keyword evidence="5" id="KW-1185">Reference proteome</keyword>
<feature type="compositionally biased region" description="Basic residues" evidence="1">
    <location>
        <begin position="556"/>
        <end position="572"/>
    </location>
</feature>
<dbReference type="Proteomes" id="UP001287286">
    <property type="component" value="Unassembled WGS sequence"/>
</dbReference>
<evidence type="ECO:0000259" key="3">
    <source>
        <dbReference type="Pfam" id="PF17184"/>
    </source>
</evidence>
<dbReference type="SUPFAM" id="SSF51735">
    <property type="entry name" value="NAD(P)-binding Rossmann-fold domains"/>
    <property type="match status" value="1"/>
</dbReference>
<feature type="region of interest" description="Disordered" evidence="1">
    <location>
        <begin position="545"/>
        <end position="574"/>
    </location>
</feature>
<dbReference type="InterPro" id="IPR033449">
    <property type="entry name" value="Rit1_N"/>
</dbReference>
<dbReference type="Pfam" id="PF01408">
    <property type="entry name" value="GFO_IDH_MocA"/>
    <property type="match status" value="1"/>
</dbReference>
<dbReference type="InterPro" id="IPR000683">
    <property type="entry name" value="Gfo/Idh/MocA-like_OxRdtase_N"/>
</dbReference>
<protein>
    <recommendedName>
        <fullName evidence="6">Gfo/Idh/MocA-like oxidoreductase N-terminal domain-containing protein</fullName>
    </recommendedName>
</protein>
<feature type="region of interest" description="Disordered" evidence="1">
    <location>
        <begin position="460"/>
        <end position="489"/>
    </location>
</feature>
<feature type="domain" description="Gfo/Idh/MocA-like oxidoreductase N-terminal" evidence="2">
    <location>
        <begin position="104"/>
        <end position="162"/>
    </location>
</feature>
<reference evidence="4 5" key="1">
    <citation type="journal article" date="2024" name="Microbiol. Resour. Announc.">
        <title>Genome annotations for the ascomycete fungi Trichoderma harzianum, Trichoderma aggressivum, and Purpureocillium lilacinum.</title>
        <authorList>
            <person name="Beijen E.P.W."/>
            <person name="Ohm R.A."/>
        </authorList>
    </citation>
    <scope>NUCLEOTIDE SEQUENCE [LARGE SCALE GENOMIC DNA]</scope>
    <source>
        <strain evidence="4 5">CBS 150709</strain>
    </source>
</reference>
<dbReference type="Gene3D" id="3.40.50.720">
    <property type="entry name" value="NAD(P)-binding Rossmann-like Domain"/>
    <property type="match status" value="1"/>
</dbReference>
<feature type="domain" description="Rit1 N-terminal" evidence="3">
    <location>
        <begin position="569"/>
        <end position="627"/>
    </location>
</feature>
<comment type="caution">
    <text evidence="4">The sequence shown here is derived from an EMBL/GenBank/DDBJ whole genome shotgun (WGS) entry which is preliminary data.</text>
</comment>
<evidence type="ECO:0008006" key="6">
    <source>
        <dbReference type="Google" id="ProtNLM"/>
    </source>
</evidence>
<feature type="compositionally biased region" description="Low complexity" evidence="1">
    <location>
        <begin position="545"/>
        <end position="555"/>
    </location>
</feature>
<evidence type="ECO:0000256" key="1">
    <source>
        <dbReference type="SAM" id="MobiDB-lite"/>
    </source>
</evidence>
<sequence length="666" mass="73217">MEPLNVLMIGTGEYTTGFVGGGASASDKKVGVVGLTLFDLRRRGKVSKLGMVGVNGTKFPAIREHLDRNITQAYNGLDTSFDSFPANDKVDPDAYKAAIDGLQPGDAITIFTPDPTHYPIALYAVERRVHVLLTKPAVKLLEHHQELLRRAAANGVYVFVEHHKRFDPAYSDARFKARGLGDFNYFYAYMSQPKYQLETFKSWAGRESDISYYLNSHHVDICDSMVQQLGYLPVKVSASSSKGVATDLGCADETEDTISLLVTWAKAADPSKRAVGVYTASWTAPQRAGVHTNQYFHYLAANGEIRVDQAHRGYDVADDAAGQLQWFNPFYMRYAPDEDGNFNGQTGYGYISLEKFVDGCRAVNSGAAKPEDLDAKGLPTLRNTIATTAILEAGRRSIDEGREVGIVVEGDEWKLVLNHQAPAALKFSTSPLSRLTHHLHDDTQAATRLITAYSLSPPTAMASDDPAGLSSASAAATGSGSTRPPRHTDLIFPSAEQHASMSSLLGSLKRSTLSVHNRLASIHADARFVSRAAAALSTTTVATTTDSTAMNTTKNGKTKRGKRQRQRQRQRRPLVANERCGSWYVPPGAKAASAYFKSTDGHERAWKFSTRRLNLHLVEMIEKNDGYYTSRVHTSFSSLYASPIFSCGDWVVGSVRERRKRWKTEI</sequence>
<feature type="compositionally biased region" description="Low complexity" evidence="1">
    <location>
        <begin position="462"/>
        <end position="482"/>
    </location>
</feature>
<proteinExistence type="predicted"/>
<evidence type="ECO:0000313" key="5">
    <source>
        <dbReference type="Proteomes" id="UP001287286"/>
    </source>
</evidence>